<comment type="caution">
    <text evidence="2">The sequence shown here is derived from an EMBL/GenBank/DDBJ whole genome shotgun (WGS) entry which is preliminary data.</text>
</comment>
<sequence>MYVKFNIIAFNIPVFYTHFMAMAQGICKVIGNFNCFFYGKNRFVRRFKQLFKIRSFNKLHLNKWE</sequence>
<dbReference type="AlphaFoldDB" id="A0A1J5P9M6"/>
<keyword evidence="1" id="KW-0812">Transmembrane</keyword>
<reference evidence="2" key="1">
    <citation type="submission" date="2016-10" db="EMBL/GenBank/DDBJ databases">
        <title>Sequence of Gallionella enrichment culture.</title>
        <authorList>
            <person name="Poehlein A."/>
            <person name="Muehling M."/>
            <person name="Daniel R."/>
        </authorList>
    </citation>
    <scope>NUCLEOTIDE SEQUENCE</scope>
</reference>
<protein>
    <submittedName>
        <fullName evidence="2">Uncharacterized protein</fullName>
    </submittedName>
</protein>
<name>A0A1J5P9M6_9ZZZZ</name>
<gene>
    <name evidence="2" type="ORF">GALL_509730</name>
</gene>
<accession>A0A1J5P9M6</accession>
<evidence type="ECO:0000256" key="1">
    <source>
        <dbReference type="SAM" id="Phobius"/>
    </source>
</evidence>
<proteinExistence type="predicted"/>
<keyword evidence="1" id="KW-1133">Transmembrane helix</keyword>
<feature type="transmembrane region" description="Helical" evidence="1">
    <location>
        <begin position="15"/>
        <end position="39"/>
    </location>
</feature>
<organism evidence="2">
    <name type="scientific">mine drainage metagenome</name>
    <dbReference type="NCBI Taxonomy" id="410659"/>
    <lineage>
        <taxon>unclassified sequences</taxon>
        <taxon>metagenomes</taxon>
        <taxon>ecological metagenomes</taxon>
    </lineage>
</organism>
<dbReference type="EMBL" id="MLJW01005919">
    <property type="protein sequence ID" value="OIQ67448.1"/>
    <property type="molecule type" value="Genomic_DNA"/>
</dbReference>
<keyword evidence="1" id="KW-0472">Membrane</keyword>
<evidence type="ECO:0000313" key="2">
    <source>
        <dbReference type="EMBL" id="OIQ67448.1"/>
    </source>
</evidence>